<evidence type="ECO:0000256" key="3">
    <source>
        <dbReference type="PROSITE-ProRule" id="PRU00284"/>
    </source>
</evidence>
<accession>A0A2P4NRC9</accession>
<feature type="coiled-coil region" evidence="4">
    <location>
        <begin position="410"/>
        <end position="437"/>
    </location>
</feature>
<dbReference type="CDD" id="cd14748">
    <property type="entry name" value="PBP2_UgpB"/>
    <property type="match status" value="1"/>
</dbReference>
<keyword evidence="4" id="KW-0175">Coiled coil</keyword>
<feature type="region of interest" description="Disordered" evidence="5">
    <location>
        <begin position="1"/>
        <end position="78"/>
    </location>
</feature>
<dbReference type="CDD" id="cd11386">
    <property type="entry name" value="MCP_signal"/>
    <property type="match status" value="1"/>
</dbReference>
<dbReference type="Gene3D" id="3.40.190.10">
    <property type="entry name" value="Periplasmic binding protein-like II"/>
    <property type="match status" value="2"/>
</dbReference>
<evidence type="ECO:0000256" key="2">
    <source>
        <dbReference type="ARBA" id="ARBA00029447"/>
    </source>
</evidence>
<comment type="caution">
    <text evidence="7">The sequence shown here is derived from an EMBL/GenBank/DDBJ whole genome shotgun (WGS) entry which is preliminary data.</text>
</comment>
<dbReference type="GO" id="GO:0007165">
    <property type="term" value="P:signal transduction"/>
    <property type="evidence" value="ECO:0007669"/>
    <property type="project" value="UniProtKB-KW"/>
</dbReference>
<organism evidence="7 8">
    <name type="scientific">Haloferax marisrubri</name>
    <dbReference type="NCBI Taxonomy" id="1544719"/>
    <lineage>
        <taxon>Archaea</taxon>
        <taxon>Methanobacteriati</taxon>
        <taxon>Methanobacteriota</taxon>
        <taxon>Stenosarchaea group</taxon>
        <taxon>Halobacteria</taxon>
        <taxon>Halobacteriales</taxon>
        <taxon>Haloferacaceae</taxon>
        <taxon>Haloferax</taxon>
    </lineage>
</organism>
<dbReference type="InterPro" id="IPR006059">
    <property type="entry name" value="SBP"/>
</dbReference>
<dbReference type="InterPro" id="IPR004089">
    <property type="entry name" value="MCPsignal_dom"/>
</dbReference>
<protein>
    <submittedName>
        <fullName evidence="7">Chemotaxis protein</fullName>
    </submittedName>
</protein>
<keyword evidence="1 3" id="KW-0807">Transducer</keyword>
<feature type="compositionally biased region" description="Low complexity" evidence="5">
    <location>
        <begin position="62"/>
        <end position="78"/>
    </location>
</feature>
<dbReference type="Pfam" id="PF00015">
    <property type="entry name" value="MCPsignal"/>
    <property type="match status" value="1"/>
</dbReference>
<evidence type="ECO:0000256" key="1">
    <source>
        <dbReference type="ARBA" id="ARBA00023224"/>
    </source>
</evidence>
<dbReference type="Pfam" id="PF13416">
    <property type="entry name" value="SBP_bac_8"/>
    <property type="match status" value="1"/>
</dbReference>
<dbReference type="PROSITE" id="PS50111">
    <property type="entry name" value="CHEMOTAXIS_TRANSDUC_2"/>
    <property type="match status" value="1"/>
</dbReference>
<evidence type="ECO:0000313" key="8">
    <source>
        <dbReference type="Proteomes" id="UP000053621"/>
    </source>
</evidence>
<dbReference type="GO" id="GO:0016020">
    <property type="term" value="C:membrane"/>
    <property type="evidence" value="ECO:0007669"/>
    <property type="project" value="InterPro"/>
</dbReference>
<evidence type="ECO:0000256" key="4">
    <source>
        <dbReference type="SAM" id="Coils"/>
    </source>
</evidence>
<evidence type="ECO:0000256" key="5">
    <source>
        <dbReference type="SAM" id="MobiDB-lite"/>
    </source>
</evidence>
<evidence type="ECO:0000313" key="7">
    <source>
        <dbReference type="EMBL" id="POG55638.1"/>
    </source>
</evidence>
<dbReference type="EMBL" id="LOPW02000010">
    <property type="protein sequence ID" value="POG55638.1"/>
    <property type="molecule type" value="Genomic_DNA"/>
</dbReference>
<comment type="similarity">
    <text evidence="2">Belongs to the methyl-accepting chemotaxis (MCP) protein family.</text>
</comment>
<dbReference type="Proteomes" id="UP000053621">
    <property type="component" value="Unassembled WGS sequence"/>
</dbReference>
<keyword evidence="8" id="KW-1185">Reference proteome</keyword>
<proteinExistence type="inferred from homology"/>
<feature type="domain" description="Methyl-accepting transducer" evidence="6">
    <location>
        <begin position="150"/>
        <end position="386"/>
    </location>
</feature>
<sequence>MDDDSHLRRRVSSVRASVRAAFGSRADDDAESEGADAQTHDDARSDGGGTPSAAVETRNGESSPAAAVDTDTASSASDAAALDDLDDFSAALERCIEGDLTVRVEVPDDPALARHARLLNELFEERQTAVRNVDAFADQVSASTRIVADAAEESREESRSVAGSVDDIAAGARRQSESVEEVADEMRNLSATIEEVAASADEIRHATDEAVDRGDRGKRAAETAIDELAAIGERTDATVERVAELDDRIDDITGIATKISDIAEQTNILALNASIEAARAGEAGSGFAVVADEVKSLAEETQAATADIESTIETIRAQSAATVDDITDTSERLDEGSETIQDALSALDGVVSDLEETNGSLHEISDATDSQAATSQEVVSQADGVGEISDETAALAADAAGSARRQTVSLSEAVTKIDALSDQADQLQDSIDDYRLHAEATESGQTVVQFWHGMSGDKAAVLESLVDEFNAGHDGVRVDTASKGSYRGTFDATLAAARSGTPPTIAQLYEVGTQRALDSGAFAPVESVLPDGASASELVPEIANYYRHDGALWSMPFNASNPVLYYNADAFERAGLDPDDPPATFDEVTSAAATLKTSGAVDYGATWANYSWFVEQWFAAAGECLFDADNGRSGTARTSNLDGPVGTRVFEWWRDLERNDLLFDPGVEARRDAREAFLDGRAAMLVDSSSSAASVVRGAAERGFTAEVGRFPAPGSSREGVVVGGASLWVADGVESRKRAAAGEFIAWLTRPEQQRRWHRRTGYFPVHRRTRDLLRDDGWFDDHPGFAVAFDQLAETVDTPATRGARVGPFTTVRTIVSEGLSELFDGRDLDAVLTTMDEQVSARLSEYENSANR</sequence>
<name>A0A2P4NRC9_9EURY</name>
<dbReference type="OrthoDB" id="30637at2157"/>
<dbReference type="RefSeq" id="WP_058566605.1">
    <property type="nucleotide sequence ID" value="NZ_LOPW02000010.1"/>
</dbReference>
<dbReference type="PANTHER" id="PTHR32089:SF112">
    <property type="entry name" value="LYSOZYME-LIKE PROTEIN-RELATED"/>
    <property type="match status" value="1"/>
</dbReference>
<dbReference type="Gene3D" id="1.10.287.950">
    <property type="entry name" value="Methyl-accepting chemotaxis protein"/>
    <property type="match status" value="1"/>
</dbReference>
<dbReference type="SMART" id="SM00283">
    <property type="entry name" value="MA"/>
    <property type="match status" value="1"/>
</dbReference>
<dbReference type="SUPFAM" id="SSF58104">
    <property type="entry name" value="Methyl-accepting chemotaxis protein (MCP) signaling domain"/>
    <property type="match status" value="1"/>
</dbReference>
<dbReference type="AlphaFoldDB" id="A0A2P4NRC9"/>
<dbReference type="SUPFAM" id="SSF53850">
    <property type="entry name" value="Periplasmic binding protein-like II"/>
    <property type="match status" value="1"/>
</dbReference>
<evidence type="ECO:0000259" key="6">
    <source>
        <dbReference type="PROSITE" id="PS50111"/>
    </source>
</evidence>
<dbReference type="PANTHER" id="PTHR32089">
    <property type="entry name" value="METHYL-ACCEPTING CHEMOTAXIS PROTEIN MCPB"/>
    <property type="match status" value="1"/>
</dbReference>
<reference evidence="7" key="1">
    <citation type="submission" date="2017-08" db="EMBL/GenBank/DDBJ databases">
        <title>Haloferax marisrubri sp. nov., isolated from the Discovery deep brine-seawater interface in the Red Sea.</title>
        <authorList>
            <person name="Zhang G."/>
            <person name="Stingl U."/>
        </authorList>
    </citation>
    <scope>NUCLEOTIDE SEQUENCE [LARGE SCALE GENOMIC DNA]</scope>
    <source>
        <strain evidence="7">SB3</strain>
    </source>
</reference>
<gene>
    <name evidence="7" type="ORF">AUR65_009605</name>
</gene>